<dbReference type="SUPFAM" id="SSF51690">
    <property type="entry name" value="Nicotinate/Quinolinate PRTase C-terminal domain-like"/>
    <property type="match status" value="1"/>
</dbReference>
<dbReference type="EC" id="2.4.2.19" evidence="5"/>
<comment type="similarity">
    <text evidence="3">Belongs to the NadC/ModD family.</text>
</comment>
<dbReference type="InterPro" id="IPR027277">
    <property type="entry name" value="NadC/ModD"/>
</dbReference>
<evidence type="ECO:0000256" key="3">
    <source>
        <dbReference type="ARBA" id="ARBA00009400"/>
    </source>
</evidence>
<accession>A0A2U9R438</accession>
<sequence>MYNKENIGAIFRYGMIVPLLIFFSNLMAPSPQGKDNLVCNIETTPLTMTDYSHLLPVSARWKQQITDFLSEDIPSFDYGGFVVGNAQKTASLYMKSPGVICGIPFLQEVYDQCHVTVEWQCKEGEYRDPSAESSNGKIIVAKLSGESKNLLQAERVALNLMSRLSGIASESREITELAKDSGYGGIIAGTRKTTPGLRIMEKYAMLVGGADMHRFDLSSMIMLKDNHIWSTGSITNAIKNAKRVGGFAIKVEIEVQSLEEAIEAIEAGGDIIMLDNFQGEELTKVAKQLKDMFTGKRHFLLECSGGLTKMNIKEYLCNEIDIYSTSSIHQGTPAVDFSMKIDK</sequence>
<evidence type="ECO:0000256" key="1">
    <source>
        <dbReference type="ARBA" id="ARBA00003237"/>
    </source>
</evidence>
<dbReference type="SUPFAM" id="SSF54675">
    <property type="entry name" value="Nicotinate/Quinolinate PRTase N-terminal domain-like"/>
    <property type="match status" value="1"/>
</dbReference>
<keyword evidence="12" id="KW-0472">Membrane</keyword>
<dbReference type="GO" id="GO:0005737">
    <property type="term" value="C:cytoplasm"/>
    <property type="evidence" value="ECO:0007669"/>
    <property type="project" value="TreeGrafter"/>
</dbReference>
<comment type="pathway">
    <text evidence="2">Cofactor biosynthesis; NAD(+) biosynthesis; nicotinate D-ribonucleotide from quinolinate: step 1/1.</text>
</comment>
<comment type="subunit">
    <text evidence="4">Hexamer formed by 3 homodimers.</text>
</comment>
<comment type="function">
    <text evidence="1">Involved in the catabolism of quinolinic acid (QA).</text>
</comment>
<evidence type="ECO:0000256" key="4">
    <source>
        <dbReference type="ARBA" id="ARBA00011218"/>
    </source>
</evidence>
<dbReference type="InterPro" id="IPR004393">
    <property type="entry name" value="NadC"/>
</dbReference>
<dbReference type="GO" id="GO:0004514">
    <property type="term" value="F:nicotinate-nucleotide diphosphorylase (carboxylating) activity"/>
    <property type="evidence" value="ECO:0007669"/>
    <property type="project" value="UniProtKB-EC"/>
</dbReference>
<evidence type="ECO:0000256" key="6">
    <source>
        <dbReference type="ARBA" id="ARBA00020990"/>
    </source>
</evidence>
<evidence type="ECO:0000256" key="7">
    <source>
        <dbReference type="ARBA" id="ARBA00022642"/>
    </source>
</evidence>
<dbReference type="EMBL" id="CP028775">
    <property type="protein sequence ID" value="AWU76107.1"/>
    <property type="molecule type" value="Genomic_DNA"/>
</dbReference>
<evidence type="ECO:0000313" key="16">
    <source>
        <dbReference type="Proteomes" id="UP000249293"/>
    </source>
</evidence>
<dbReference type="GeneID" id="40383902"/>
<dbReference type="InterPro" id="IPR037128">
    <property type="entry name" value="Quinolinate_PRibosylTase_N_sf"/>
</dbReference>
<evidence type="ECO:0000256" key="12">
    <source>
        <dbReference type="SAM" id="Phobius"/>
    </source>
</evidence>
<dbReference type="RefSeq" id="XP_029321584.1">
    <property type="nucleotide sequence ID" value="XM_029465724.1"/>
</dbReference>
<evidence type="ECO:0000256" key="11">
    <source>
        <dbReference type="ARBA" id="ARBA00047445"/>
    </source>
</evidence>
<dbReference type="FunFam" id="3.20.20.70:FF:000090">
    <property type="entry name" value="Nicotinate-nucleotide pyrophosphorylase [carboxylating]"/>
    <property type="match status" value="1"/>
</dbReference>
<keyword evidence="12" id="KW-0812">Transmembrane</keyword>
<keyword evidence="16" id="KW-1185">Reference proteome</keyword>
<dbReference type="InterPro" id="IPR013785">
    <property type="entry name" value="Aldolase_TIM"/>
</dbReference>
<dbReference type="InterPro" id="IPR002638">
    <property type="entry name" value="Quinolinate_PRibosylTrfase_C"/>
</dbReference>
<dbReference type="GO" id="GO:0009435">
    <property type="term" value="P:NAD+ biosynthetic process"/>
    <property type="evidence" value="ECO:0007669"/>
    <property type="project" value="UniProtKB-UniPathway"/>
</dbReference>
<dbReference type="VEuPathDB" id="FungiDB:C5L36_0C00510"/>
<comment type="catalytic activity">
    <reaction evidence="11">
        <text>nicotinate beta-D-ribonucleotide + CO2 + diphosphate = quinolinate + 5-phospho-alpha-D-ribose 1-diphosphate + 2 H(+)</text>
        <dbReference type="Rhea" id="RHEA:12733"/>
        <dbReference type="ChEBI" id="CHEBI:15378"/>
        <dbReference type="ChEBI" id="CHEBI:16526"/>
        <dbReference type="ChEBI" id="CHEBI:29959"/>
        <dbReference type="ChEBI" id="CHEBI:33019"/>
        <dbReference type="ChEBI" id="CHEBI:57502"/>
        <dbReference type="ChEBI" id="CHEBI:58017"/>
        <dbReference type="EC" id="2.4.2.19"/>
    </reaction>
</comment>
<dbReference type="InterPro" id="IPR036068">
    <property type="entry name" value="Nicotinate_pribotase-like_C"/>
</dbReference>
<dbReference type="CDD" id="cd01572">
    <property type="entry name" value="QPRTase"/>
    <property type="match status" value="1"/>
</dbReference>
<evidence type="ECO:0000259" key="13">
    <source>
        <dbReference type="Pfam" id="PF01729"/>
    </source>
</evidence>
<protein>
    <recommendedName>
        <fullName evidence="6">Nicotinate-nucleotide pyrophosphorylase [carboxylating]</fullName>
        <ecNumber evidence="5">2.4.2.19</ecNumber>
    </recommendedName>
    <alternativeName>
        <fullName evidence="10">Quinolinate phosphoribosyltransferase [decarboxylating]</fullName>
    </alternativeName>
</protein>
<dbReference type="OrthoDB" id="10067394at2759"/>
<dbReference type="PANTHER" id="PTHR32179:SF3">
    <property type="entry name" value="NICOTINATE-NUCLEOTIDE PYROPHOSPHORYLASE [CARBOXYLATING]"/>
    <property type="match status" value="1"/>
</dbReference>
<proteinExistence type="inferred from homology"/>
<dbReference type="STRING" id="4909.A0A2U9R438"/>
<dbReference type="Proteomes" id="UP000249293">
    <property type="component" value="Chromosome 3"/>
</dbReference>
<dbReference type="InterPro" id="IPR022412">
    <property type="entry name" value="Quinolinate_PRibosylTrfase_N"/>
</dbReference>
<reference evidence="15 16" key="1">
    <citation type="submission" date="2018-06" db="EMBL/GenBank/DDBJ databases">
        <title>Population genomics shows no distinction between pathogenic Candida krusei and environmental Pichia kudriavzevii: One species, four names.</title>
        <authorList>
            <person name="Douglass A.P."/>
            <person name="Offei B."/>
            <person name="Braun-Galleani S."/>
            <person name="Coughlan A.Y."/>
            <person name="Martos A."/>
            <person name="Ortiz-Merino R.A."/>
            <person name="Byrne K.P."/>
            <person name="Wolfe K.H."/>
        </authorList>
    </citation>
    <scope>NUCLEOTIDE SEQUENCE [LARGE SCALE GENOMIC DNA]</scope>
    <source>
        <strain evidence="15 16">CBS573</strain>
    </source>
</reference>
<keyword evidence="8" id="KW-0328">Glycosyltransferase</keyword>
<feature type="domain" description="Quinolinate phosphoribosyl transferase C-terminal" evidence="13">
    <location>
        <begin position="167"/>
        <end position="340"/>
    </location>
</feature>
<dbReference type="Pfam" id="PF02749">
    <property type="entry name" value="QRPTase_N"/>
    <property type="match status" value="1"/>
</dbReference>
<name>A0A2U9R438_PICKU</name>
<gene>
    <name evidence="15" type="ORF">C5L36_0C00510</name>
</gene>
<evidence type="ECO:0000256" key="5">
    <source>
        <dbReference type="ARBA" id="ARBA00011944"/>
    </source>
</evidence>
<feature type="domain" description="Quinolinate phosphoribosyl transferase N-terminal" evidence="14">
    <location>
        <begin position="84"/>
        <end position="165"/>
    </location>
</feature>
<evidence type="ECO:0000256" key="8">
    <source>
        <dbReference type="ARBA" id="ARBA00022676"/>
    </source>
</evidence>
<evidence type="ECO:0000256" key="9">
    <source>
        <dbReference type="ARBA" id="ARBA00022679"/>
    </source>
</evidence>
<evidence type="ECO:0000256" key="2">
    <source>
        <dbReference type="ARBA" id="ARBA00004893"/>
    </source>
</evidence>
<evidence type="ECO:0000313" key="15">
    <source>
        <dbReference type="EMBL" id="AWU76107.1"/>
    </source>
</evidence>
<keyword evidence="12" id="KW-1133">Transmembrane helix</keyword>
<dbReference type="NCBIfam" id="TIGR00078">
    <property type="entry name" value="nadC"/>
    <property type="match status" value="1"/>
</dbReference>
<keyword evidence="9" id="KW-0808">Transferase</keyword>
<dbReference type="GO" id="GO:0034213">
    <property type="term" value="P:quinolinate catabolic process"/>
    <property type="evidence" value="ECO:0007669"/>
    <property type="project" value="TreeGrafter"/>
</dbReference>
<evidence type="ECO:0000259" key="14">
    <source>
        <dbReference type="Pfam" id="PF02749"/>
    </source>
</evidence>
<dbReference type="AlphaFoldDB" id="A0A2U9R438"/>
<dbReference type="Gene3D" id="3.90.1170.20">
    <property type="entry name" value="Quinolinate phosphoribosyl transferase, N-terminal domain"/>
    <property type="match status" value="1"/>
</dbReference>
<dbReference type="PANTHER" id="PTHR32179">
    <property type="entry name" value="NICOTINATE-NUCLEOTIDE PYROPHOSPHORYLASE [CARBOXYLATING]"/>
    <property type="match status" value="1"/>
</dbReference>
<dbReference type="Pfam" id="PF01729">
    <property type="entry name" value="QRPTase_C"/>
    <property type="match status" value="1"/>
</dbReference>
<dbReference type="UniPathway" id="UPA00253">
    <property type="reaction ID" value="UER00331"/>
</dbReference>
<evidence type="ECO:0000256" key="10">
    <source>
        <dbReference type="ARBA" id="ARBA00033102"/>
    </source>
</evidence>
<keyword evidence="7" id="KW-0662">Pyridine nucleotide biosynthesis</keyword>
<feature type="transmembrane region" description="Helical" evidence="12">
    <location>
        <begin position="9"/>
        <end position="28"/>
    </location>
</feature>
<organism evidence="15 16">
    <name type="scientific">Pichia kudriavzevii</name>
    <name type="common">Yeast</name>
    <name type="synonym">Issatchenkia orientalis</name>
    <dbReference type="NCBI Taxonomy" id="4909"/>
    <lineage>
        <taxon>Eukaryota</taxon>
        <taxon>Fungi</taxon>
        <taxon>Dikarya</taxon>
        <taxon>Ascomycota</taxon>
        <taxon>Saccharomycotina</taxon>
        <taxon>Pichiomycetes</taxon>
        <taxon>Pichiales</taxon>
        <taxon>Pichiaceae</taxon>
        <taxon>Pichia</taxon>
    </lineage>
</organism>
<dbReference type="Gene3D" id="3.20.20.70">
    <property type="entry name" value="Aldolase class I"/>
    <property type="match status" value="1"/>
</dbReference>
<dbReference type="KEGG" id="pkz:C5L36_0C00510"/>